<dbReference type="Proteomes" id="UP000246702">
    <property type="component" value="Unassembled WGS sequence"/>
</dbReference>
<proteinExistence type="predicted"/>
<feature type="compositionally biased region" description="Polar residues" evidence="1">
    <location>
        <begin position="123"/>
        <end position="132"/>
    </location>
</feature>
<dbReference type="RefSeq" id="XP_025466531.1">
    <property type="nucleotide sequence ID" value="XM_025613318.1"/>
</dbReference>
<dbReference type="AlphaFoldDB" id="A0A317WDR3"/>
<protein>
    <submittedName>
        <fullName evidence="2">Uncharacterized protein</fullName>
    </submittedName>
</protein>
<accession>A0A317WDR3</accession>
<evidence type="ECO:0000313" key="2">
    <source>
        <dbReference type="EMBL" id="PWY84606.1"/>
    </source>
</evidence>
<dbReference type="EMBL" id="MSFK01000017">
    <property type="protein sequence ID" value="PWY84606.1"/>
    <property type="molecule type" value="Genomic_DNA"/>
</dbReference>
<reference evidence="2 3" key="1">
    <citation type="submission" date="2016-12" db="EMBL/GenBank/DDBJ databases">
        <title>The genomes of Aspergillus section Nigri reveals drivers in fungal speciation.</title>
        <authorList>
            <consortium name="DOE Joint Genome Institute"/>
            <person name="Vesth T.C."/>
            <person name="Nybo J."/>
            <person name="Theobald S."/>
            <person name="Brandl J."/>
            <person name="Frisvad J.C."/>
            <person name="Nielsen K.F."/>
            <person name="Lyhne E.K."/>
            <person name="Kogle M.E."/>
            <person name="Kuo A."/>
            <person name="Riley R."/>
            <person name="Clum A."/>
            <person name="Nolan M."/>
            <person name="Lipzen A."/>
            <person name="Salamov A."/>
            <person name="Henrissat B."/>
            <person name="Wiebenga A."/>
            <person name="De Vries R.P."/>
            <person name="Grigoriev I.V."/>
            <person name="Mortensen U.H."/>
            <person name="Andersen M.R."/>
            <person name="Baker S.E."/>
        </authorList>
    </citation>
    <scope>NUCLEOTIDE SEQUENCE [LARGE SCALE GENOMIC DNA]</scope>
    <source>
        <strain evidence="2 3">CBS 115572</strain>
    </source>
</reference>
<dbReference type="GeneID" id="37115461"/>
<feature type="region of interest" description="Disordered" evidence="1">
    <location>
        <begin position="85"/>
        <end position="150"/>
    </location>
</feature>
<organism evidence="2 3">
    <name type="scientific">Aspergillus sclerotioniger CBS 115572</name>
    <dbReference type="NCBI Taxonomy" id="1450535"/>
    <lineage>
        <taxon>Eukaryota</taxon>
        <taxon>Fungi</taxon>
        <taxon>Dikarya</taxon>
        <taxon>Ascomycota</taxon>
        <taxon>Pezizomycotina</taxon>
        <taxon>Eurotiomycetes</taxon>
        <taxon>Eurotiomycetidae</taxon>
        <taxon>Eurotiales</taxon>
        <taxon>Aspergillaceae</taxon>
        <taxon>Aspergillus</taxon>
        <taxon>Aspergillus subgen. Circumdati</taxon>
    </lineage>
</organism>
<gene>
    <name evidence="2" type="ORF">BO94DRAFT_547194</name>
</gene>
<evidence type="ECO:0000313" key="3">
    <source>
        <dbReference type="Proteomes" id="UP000246702"/>
    </source>
</evidence>
<sequence>MKESAARPEEKASRRSAIAIPRTMSLLVSSYHLQPRPRGWRGMTMAATKERGRHDTSTPSKQVKLHSLGADGAPVHPSALLSFPLEDNNKEEEEGEPPITGNLPSRLGRREARRPGNWCPLSSEWTVASSHTPTRDGNTKRCGSWKVAAG</sequence>
<comment type="caution">
    <text evidence="2">The sequence shown here is derived from an EMBL/GenBank/DDBJ whole genome shotgun (WGS) entry which is preliminary data.</text>
</comment>
<keyword evidence="3" id="KW-1185">Reference proteome</keyword>
<name>A0A317WDR3_9EURO</name>
<evidence type="ECO:0000256" key="1">
    <source>
        <dbReference type="SAM" id="MobiDB-lite"/>
    </source>
</evidence>